<feature type="domain" description="AB hydrolase-1" evidence="1">
    <location>
        <begin position="56"/>
        <end position="300"/>
    </location>
</feature>
<dbReference type="AlphaFoldDB" id="A0A5A7NBM1"/>
<evidence type="ECO:0000313" key="3">
    <source>
        <dbReference type="Proteomes" id="UP000324996"/>
    </source>
</evidence>
<dbReference type="RefSeq" id="WP_042083812.1">
    <property type="nucleotide sequence ID" value="NZ_BKCN01000022.1"/>
</dbReference>
<protein>
    <submittedName>
        <fullName evidence="2">Alpha/beta hydrolase</fullName>
    </submittedName>
</protein>
<dbReference type="InterPro" id="IPR029058">
    <property type="entry name" value="AB_hydrolase_fold"/>
</dbReference>
<dbReference type="GO" id="GO:0016787">
    <property type="term" value="F:hydrolase activity"/>
    <property type="evidence" value="ECO:0007669"/>
    <property type="project" value="UniProtKB-KW"/>
</dbReference>
<accession>A0A5A7NBM1</accession>
<reference evidence="2 3" key="1">
    <citation type="submission" date="2019-09" db="EMBL/GenBank/DDBJ databases">
        <title>NBRP : Genome information of microbial organism related human and environment.</title>
        <authorList>
            <person name="Hattori M."/>
            <person name="Oshima K."/>
            <person name="Inaba H."/>
            <person name="Suda W."/>
            <person name="Sakamoto M."/>
            <person name="Iino T."/>
            <person name="Kitahara M."/>
            <person name="Oshida Y."/>
            <person name="Iida T."/>
            <person name="Kudo T."/>
            <person name="Itoh T."/>
            <person name="Ohkuma M."/>
        </authorList>
    </citation>
    <scope>NUCLEOTIDE SEQUENCE [LARGE SCALE GENOMIC DNA]</scope>
    <source>
        <strain evidence="2 3">Q-1</strain>
    </source>
</reference>
<dbReference type="PANTHER" id="PTHR43689">
    <property type="entry name" value="HYDROLASE"/>
    <property type="match status" value="1"/>
</dbReference>
<gene>
    <name evidence="2" type="ORF">JCM17846_30090</name>
</gene>
<dbReference type="Proteomes" id="UP000324996">
    <property type="component" value="Unassembled WGS sequence"/>
</dbReference>
<dbReference type="SUPFAM" id="SSF53474">
    <property type="entry name" value="alpha/beta-Hydrolases"/>
    <property type="match status" value="1"/>
</dbReference>
<dbReference type="PANTHER" id="PTHR43689:SF8">
    <property type="entry name" value="ALPHA_BETA-HYDROLASES SUPERFAMILY PROTEIN"/>
    <property type="match status" value="1"/>
</dbReference>
<dbReference type="Gene3D" id="3.40.50.1820">
    <property type="entry name" value="alpha/beta hydrolase"/>
    <property type="match status" value="1"/>
</dbReference>
<keyword evidence="3" id="KW-1185">Reference proteome</keyword>
<name>A0A5A7NBM1_9PROT</name>
<dbReference type="Pfam" id="PF12697">
    <property type="entry name" value="Abhydrolase_6"/>
    <property type="match status" value="1"/>
</dbReference>
<dbReference type="NCBIfam" id="TIGR03056">
    <property type="entry name" value="bchO_mg_che_rel"/>
    <property type="match status" value="1"/>
</dbReference>
<dbReference type="InterPro" id="IPR017497">
    <property type="entry name" value="BchO"/>
</dbReference>
<proteinExistence type="predicted"/>
<evidence type="ECO:0000259" key="1">
    <source>
        <dbReference type="Pfam" id="PF12697"/>
    </source>
</evidence>
<evidence type="ECO:0000313" key="2">
    <source>
        <dbReference type="EMBL" id="GER05327.1"/>
    </source>
</evidence>
<organism evidence="2 3">
    <name type="scientific">Iodidimonas nitroreducens</name>
    <dbReference type="NCBI Taxonomy" id="1236968"/>
    <lineage>
        <taxon>Bacteria</taxon>
        <taxon>Pseudomonadati</taxon>
        <taxon>Pseudomonadota</taxon>
        <taxon>Alphaproteobacteria</taxon>
        <taxon>Iodidimonadales</taxon>
        <taxon>Iodidimonadaceae</taxon>
        <taxon>Iodidimonas</taxon>
    </lineage>
</organism>
<keyword evidence="2" id="KW-0378">Hydrolase</keyword>
<sequence>MVSPFLHYPDFSIEGKNWPHRRLSRFVDVGGFRWHVQMAGPLEKGSDVERPPPPVFLLLHGTGASGHSFADSFAALAQDAVVIIPDLPGHGFTRSPHGFKMTLPQIAKALADLLGHLDQVPTRIIGHSAGAAIACQMVLDQRANPDRIIAINGALRPYQSRSLPVFSQFARLTARFLAENPVMPSLLSWRGRSKRVVEQLILDTGSRISAEGLAHYRALFSCSGHVAGALSMMAHWDLESLEKQLAHLSCPLILIIGDGDRAIPPDYQAKLAMMVPRAHLVHLPGLGHLAHEEDPDQIIALIVSEDEAVGN</sequence>
<dbReference type="InterPro" id="IPR000073">
    <property type="entry name" value="AB_hydrolase_1"/>
</dbReference>
<dbReference type="EMBL" id="BKCN01000022">
    <property type="protein sequence ID" value="GER05327.1"/>
    <property type="molecule type" value="Genomic_DNA"/>
</dbReference>
<comment type="caution">
    <text evidence="2">The sequence shown here is derived from an EMBL/GenBank/DDBJ whole genome shotgun (WGS) entry which is preliminary data.</text>
</comment>
<dbReference type="PRINTS" id="PR00111">
    <property type="entry name" value="ABHYDROLASE"/>
</dbReference>